<gene>
    <name evidence="2" type="ORF">BV898_10598</name>
</gene>
<dbReference type="PANTHER" id="PTHR20875:SF0">
    <property type="entry name" value="GH12158P"/>
    <property type="match status" value="1"/>
</dbReference>
<reference evidence="3" key="1">
    <citation type="submission" date="2017-01" db="EMBL/GenBank/DDBJ databases">
        <title>Comparative genomics of anhydrobiosis in the tardigrade Hypsibius dujardini.</title>
        <authorList>
            <person name="Yoshida Y."/>
            <person name="Koutsovoulos G."/>
            <person name="Laetsch D."/>
            <person name="Stevens L."/>
            <person name="Kumar S."/>
            <person name="Horikawa D."/>
            <person name="Ishino K."/>
            <person name="Komine S."/>
            <person name="Tomita M."/>
            <person name="Blaxter M."/>
            <person name="Arakawa K."/>
        </authorList>
    </citation>
    <scope>NUCLEOTIDE SEQUENCE [LARGE SCALE GENOMIC DNA]</scope>
    <source>
        <strain evidence="3">Z151</strain>
    </source>
</reference>
<dbReference type="Proteomes" id="UP000192578">
    <property type="component" value="Unassembled WGS sequence"/>
</dbReference>
<evidence type="ECO:0000313" key="2">
    <source>
        <dbReference type="EMBL" id="OQV15214.1"/>
    </source>
</evidence>
<organism evidence="2 3">
    <name type="scientific">Hypsibius exemplaris</name>
    <name type="common">Freshwater tardigrade</name>
    <dbReference type="NCBI Taxonomy" id="2072580"/>
    <lineage>
        <taxon>Eukaryota</taxon>
        <taxon>Metazoa</taxon>
        <taxon>Ecdysozoa</taxon>
        <taxon>Tardigrada</taxon>
        <taxon>Eutardigrada</taxon>
        <taxon>Parachela</taxon>
        <taxon>Hypsibioidea</taxon>
        <taxon>Hypsibiidae</taxon>
        <taxon>Hypsibius</taxon>
    </lineage>
</organism>
<dbReference type="InterPro" id="IPR052603">
    <property type="entry name" value="EFCB6"/>
</dbReference>
<protein>
    <submittedName>
        <fullName evidence="2">Uncharacterized protein</fullName>
    </submittedName>
</protein>
<dbReference type="OrthoDB" id="272072at2759"/>
<dbReference type="Gene3D" id="1.10.238.10">
    <property type="entry name" value="EF-hand"/>
    <property type="match status" value="1"/>
</dbReference>
<dbReference type="EMBL" id="MTYJ01000092">
    <property type="protein sequence ID" value="OQV15214.1"/>
    <property type="molecule type" value="Genomic_DNA"/>
</dbReference>
<dbReference type="AlphaFoldDB" id="A0A1W0WJ26"/>
<accession>A0A1W0WJ26</accession>
<comment type="caution">
    <text evidence="2">The sequence shown here is derived from an EMBL/GenBank/DDBJ whole genome shotgun (WGS) entry which is preliminary data.</text>
</comment>
<dbReference type="SUPFAM" id="SSF47473">
    <property type="entry name" value="EF-hand"/>
    <property type="match status" value="2"/>
</dbReference>
<dbReference type="PANTHER" id="PTHR20875">
    <property type="entry name" value="EF-HAND CALCIUM-BINDING DOMAIN-CONTAINING PROTEIN 6-RELATED"/>
    <property type="match status" value="1"/>
</dbReference>
<feature type="region of interest" description="Disordered" evidence="1">
    <location>
        <begin position="1"/>
        <end position="41"/>
    </location>
</feature>
<evidence type="ECO:0000313" key="3">
    <source>
        <dbReference type="Proteomes" id="UP000192578"/>
    </source>
</evidence>
<sequence>MVERSHTSKPYIPTRSYAISDPMQNGYFHRDGDPENPEVDELDTSIHKSADVVQESHGWEKRALHTPIPQPTAHRRPPEKPVHQEYVAPLDPLDPSALATGPRPLGDSAVEDHIYNSLRTDSIENRSDDEQELDQRILRYLQELRVANPQIMRRFILACMENNVTEKDLIWMYHMRDIPQNGTLPEEVFVAITKQHLRENSQITHDREYSLLARSYFGFGAELVRYVDMCNDLHSWRVLCNDYKEFPLRQIYPPYRYPQKEHYPRPPQGDWHLDQPRRESHQLPTMTFDELKTIPNIVRRIGEALCQHHRFDALEAKFHALEKLKEDKTVECGLIPHDLVRQAMKEIIPLDIPEENDLESLCLYYEHPYILHFFRYRDFLWDCKFEMATFNPEFKETNKVTRKTVLMENLKRFIHHNGLNFIEPFRDFDSFGEGHLNRSHMKRAMQVLRIGPGQRCDISEHDIDFLLDHYCDNGETINYKSLNGDLMQVFPERFEPGGRLAMVMESFEPNLARGPYYPPRASLMSKGEIVDKSVTDEEVLRRCIDRLKMLIAERRIHLEPIFRIFDPFADKKGFRYQEFLQTIDTQSYPFRLPTYPVTLATMAAWKNKRAWYPEVVPQDVYQMYQGPEAIVEKCRRKVFIDRLNVIDFFRDFDLHNRGAVTRKQFRRATTNLGVRLSPIENIILENRYAYPRDIAFLDYAKFVMDMDLVNAPKDVMSNPAGIPAPYQFTTVWDRQPIKPAEVALAQEGFRKLCEKLLELRIHIEPYFHDFDPWRRGGVSQEQFRRIMSALSLDLLTEVEWKAMFKYFARPSQRYFDYRAFLDKVAGVEKKRERNIISDPRFGPIRT</sequence>
<name>A0A1W0WJ26_HYPEX</name>
<evidence type="ECO:0000256" key="1">
    <source>
        <dbReference type="SAM" id="MobiDB-lite"/>
    </source>
</evidence>
<feature type="region of interest" description="Disordered" evidence="1">
    <location>
        <begin position="53"/>
        <end position="80"/>
    </location>
</feature>
<proteinExistence type="predicted"/>
<keyword evidence="3" id="KW-1185">Reference proteome</keyword>
<dbReference type="InterPro" id="IPR011992">
    <property type="entry name" value="EF-hand-dom_pair"/>
</dbReference>